<feature type="compositionally biased region" description="Acidic residues" evidence="2">
    <location>
        <begin position="595"/>
        <end position="604"/>
    </location>
</feature>
<dbReference type="PANTHER" id="PTHR38406">
    <property type="entry name" value="TRANSCRIPTIONAL REPRESSOR OPI1"/>
    <property type="match status" value="1"/>
</dbReference>
<feature type="compositionally biased region" description="Basic and acidic residues" evidence="2">
    <location>
        <begin position="195"/>
        <end position="204"/>
    </location>
</feature>
<feature type="compositionally biased region" description="Basic and acidic residues" evidence="2">
    <location>
        <begin position="342"/>
        <end position="363"/>
    </location>
</feature>
<dbReference type="Pfam" id="PF08618">
    <property type="entry name" value="Opi1"/>
    <property type="match status" value="2"/>
</dbReference>
<evidence type="ECO:0000313" key="4">
    <source>
        <dbReference type="Proteomes" id="UP001447188"/>
    </source>
</evidence>
<evidence type="ECO:0000256" key="2">
    <source>
        <dbReference type="SAM" id="MobiDB-lite"/>
    </source>
</evidence>
<evidence type="ECO:0000256" key="1">
    <source>
        <dbReference type="SAM" id="Coils"/>
    </source>
</evidence>
<keyword evidence="4" id="KW-1185">Reference proteome</keyword>
<gene>
    <name evidence="3" type="primary">OPI1</name>
    <name evidence="3" type="ORF">Q9L58_004929</name>
</gene>
<feature type="region of interest" description="Disordered" evidence="2">
    <location>
        <begin position="1"/>
        <end position="50"/>
    </location>
</feature>
<feature type="coiled-coil region" evidence="1">
    <location>
        <begin position="421"/>
        <end position="448"/>
    </location>
</feature>
<dbReference type="Proteomes" id="UP001447188">
    <property type="component" value="Unassembled WGS sequence"/>
</dbReference>
<sequence length="639" mass="69982">MATRARFESPSPVSSISKPLESITTTTTTTTTNDAISSSHFHAQYPQFHQNSHRESPIILAAPVKDLYYDPRFSSGRYHGARKPQVPDLPILSYHNAVPDHYRSSAPAGLPVPVVLPPVGPGLGLSTGQYSSSPRAQQGYGDVADTSFGYTPQKHQHVHGEGKQRSLSIQSLISSPGLDQPMTYSGETQTRKRKGSDDAEDGARGTRHASLVPTSVSIEDPDVREVVEALGGLKGDFAPAATSSPPLSQSHHVQPEHEPLLNLITHRAHPLLSSAITTSLSAYGASKSYSASFRYAAESVENRVGLPVSNVVSAVGRRTGLEGVLRRGLQRSSSIPSAAAQHRPDYSKKRKTRSDADKKGDADAARKVLVQQQRQSDTLEGQTWQKRLMLSTSGLGVALNDESLKNLKYCLQWLRFLNVHLSKLVTALRSVVEELDNHQQQQQQQQVQQNAVEGEGAFGRLLPASCEQRRVQLAARVESLKAEVVGTMKKVVEVVSNYTGSALPDNARDLIKRHIFSLPQRFAAASASPPPTSQLVPGNPQDEDANSPRSSANRVLVLAKEGLDMMQQVSVVVEGTIVRAEEWCERLGKKKHEEEEGPETEMEDGPEKKRISWKKRFEGLEERRRDAEGDVIMSGRLRN</sequence>
<evidence type="ECO:0000313" key="3">
    <source>
        <dbReference type="EMBL" id="KAL0636140.1"/>
    </source>
</evidence>
<feature type="region of interest" description="Disordered" evidence="2">
    <location>
        <begin position="523"/>
        <end position="550"/>
    </location>
</feature>
<feature type="region of interest" description="Disordered" evidence="2">
    <location>
        <begin position="326"/>
        <end position="363"/>
    </location>
</feature>
<organism evidence="3 4">
    <name type="scientific">Discina gigas</name>
    <dbReference type="NCBI Taxonomy" id="1032678"/>
    <lineage>
        <taxon>Eukaryota</taxon>
        <taxon>Fungi</taxon>
        <taxon>Dikarya</taxon>
        <taxon>Ascomycota</taxon>
        <taxon>Pezizomycotina</taxon>
        <taxon>Pezizomycetes</taxon>
        <taxon>Pezizales</taxon>
        <taxon>Discinaceae</taxon>
        <taxon>Discina</taxon>
    </lineage>
</organism>
<keyword evidence="1" id="KW-0175">Coiled coil</keyword>
<feature type="compositionally biased region" description="Basic and acidic residues" evidence="2">
    <location>
        <begin position="605"/>
        <end position="628"/>
    </location>
</feature>
<reference evidence="3 4" key="1">
    <citation type="submission" date="2024-02" db="EMBL/GenBank/DDBJ databases">
        <title>Discinaceae phylogenomics.</title>
        <authorList>
            <person name="Dirks A.C."/>
            <person name="James T.Y."/>
        </authorList>
    </citation>
    <scope>NUCLEOTIDE SEQUENCE [LARGE SCALE GENOMIC DNA]</scope>
    <source>
        <strain evidence="3 4">ACD0624</strain>
    </source>
</reference>
<dbReference type="PANTHER" id="PTHR38406:SF1">
    <property type="entry name" value="TRANSCRIPTIONAL REPRESSOR OPI1"/>
    <property type="match status" value="1"/>
</dbReference>
<feature type="region of interest" description="Disordered" evidence="2">
    <location>
        <begin position="148"/>
        <end position="167"/>
    </location>
</feature>
<accession>A0ABR3GJN9</accession>
<name>A0ABR3GJN9_9PEZI</name>
<feature type="region of interest" description="Disordered" evidence="2">
    <location>
        <begin position="589"/>
        <end position="639"/>
    </location>
</feature>
<protein>
    <submittedName>
        <fullName evidence="3">Transcriptional regulator opi1</fullName>
    </submittedName>
</protein>
<feature type="region of interest" description="Disordered" evidence="2">
    <location>
        <begin position="174"/>
        <end position="209"/>
    </location>
</feature>
<comment type="caution">
    <text evidence="3">The sequence shown here is derived from an EMBL/GenBank/DDBJ whole genome shotgun (WGS) entry which is preliminary data.</text>
</comment>
<proteinExistence type="predicted"/>
<dbReference type="InterPro" id="IPR013927">
    <property type="entry name" value="TF_Opi1_Ccg-8"/>
</dbReference>
<dbReference type="EMBL" id="JBBBZM010000056">
    <property type="protein sequence ID" value="KAL0636140.1"/>
    <property type="molecule type" value="Genomic_DNA"/>
</dbReference>